<dbReference type="InterPro" id="IPR001387">
    <property type="entry name" value="Cro/C1-type_HTH"/>
</dbReference>
<protein>
    <submittedName>
        <fullName evidence="2">Helix-turn-helix domain-containing protein</fullName>
    </submittedName>
</protein>
<dbReference type="PROSITE" id="PS50943">
    <property type="entry name" value="HTH_CROC1"/>
    <property type="match status" value="1"/>
</dbReference>
<sequence>MYGIAGKGNVVGNGTYNTKSGRVQKYICRRCGRVFCSRTNTAFYDLRTEEEKILLALKLVLKGMSLRGIAEVLEVKPETISRWLSRAAEQSEEINKKLLKDLNVSKVELDELWTIVKKRAAGTKRR</sequence>
<dbReference type="RefSeq" id="WP_316966795.1">
    <property type="nucleotide sequence ID" value="NZ_JARFPK010000025.1"/>
</dbReference>
<gene>
    <name evidence="2" type="ORF">P0O15_07710</name>
</gene>
<dbReference type="Gene3D" id="1.10.10.60">
    <property type="entry name" value="Homeodomain-like"/>
    <property type="match status" value="1"/>
</dbReference>
<organism evidence="2 3">
    <name type="scientific">Candidatus Methanocrinis natronophilus</name>
    <dbReference type="NCBI Taxonomy" id="3033396"/>
    <lineage>
        <taxon>Archaea</taxon>
        <taxon>Methanobacteriati</taxon>
        <taxon>Methanobacteriota</taxon>
        <taxon>Stenosarchaea group</taxon>
        <taxon>Methanomicrobia</taxon>
        <taxon>Methanotrichales</taxon>
        <taxon>Methanotrichaceae</taxon>
        <taxon>Methanocrinis</taxon>
    </lineage>
</organism>
<dbReference type="PANTHER" id="PTHR33293">
    <property type="entry name" value="INSERTION ELEMENT IS1 1 PROTEIN INSB-RELATED"/>
    <property type="match status" value="1"/>
</dbReference>
<keyword evidence="3" id="KW-1185">Reference proteome</keyword>
<accession>A0ABT5X8M9</accession>
<dbReference type="EMBL" id="JARFPK010000025">
    <property type="protein sequence ID" value="MDF0591052.1"/>
    <property type="molecule type" value="Genomic_DNA"/>
</dbReference>
<comment type="caution">
    <text evidence="2">The sequence shown here is derived from an EMBL/GenBank/DDBJ whole genome shotgun (WGS) entry which is preliminary data.</text>
</comment>
<dbReference type="PANTHER" id="PTHR33293:SF1">
    <property type="entry name" value="INSERTION ELEMENT IS1 1 PROTEIN INSB-RELATED"/>
    <property type="match status" value="1"/>
</dbReference>
<evidence type="ECO:0000259" key="1">
    <source>
        <dbReference type="PROSITE" id="PS50943"/>
    </source>
</evidence>
<reference evidence="2 3" key="1">
    <citation type="submission" date="2023-03" db="EMBL/GenBank/DDBJ databases">
        <title>WGS of Methanotrichaceae archaeon Mx.</title>
        <authorList>
            <person name="Sorokin D.Y."/>
            <person name="Merkel A.Y."/>
        </authorList>
    </citation>
    <scope>NUCLEOTIDE SEQUENCE [LARGE SCALE GENOMIC DNA]</scope>
    <source>
        <strain evidence="2 3">Mx</strain>
    </source>
</reference>
<dbReference type="InterPro" id="IPR051354">
    <property type="entry name" value="Transposase_27_IS1"/>
</dbReference>
<name>A0ABT5X8M9_9EURY</name>
<evidence type="ECO:0000313" key="3">
    <source>
        <dbReference type="Proteomes" id="UP001220010"/>
    </source>
</evidence>
<evidence type="ECO:0000313" key="2">
    <source>
        <dbReference type="EMBL" id="MDF0591052.1"/>
    </source>
</evidence>
<dbReference type="Pfam" id="PF13384">
    <property type="entry name" value="HTH_23"/>
    <property type="match status" value="1"/>
</dbReference>
<proteinExistence type="predicted"/>
<feature type="domain" description="HTH cro/C1-type" evidence="1">
    <location>
        <begin position="55"/>
        <end position="109"/>
    </location>
</feature>
<dbReference type="Proteomes" id="UP001220010">
    <property type="component" value="Unassembled WGS sequence"/>
</dbReference>